<dbReference type="NCBIfam" id="TIGR00778">
    <property type="entry name" value="ahpD_dom"/>
    <property type="match status" value="1"/>
</dbReference>
<proteinExistence type="predicted"/>
<comment type="caution">
    <text evidence="2">The sequence shown here is derived from an EMBL/GenBank/DDBJ whole genome shotgun (WGS) entry which is preliminary data.</text>
</comment>
<evidence type="ECO:0000313" key="3">
    <source>
        <dbReference type="Proteomes" id="UP001549076"/>
    </source>
</evidence>
<feature type="domain" description="Carboxymuconolactone decarboxylase-like" evidence="1">
    <location>
        <begin position="5"/>
        <end position="87"/>
    </location>
</feature>
<reference evidence="2 3" key="1">
    <citation type="submission" date="2024-06" db="EMBL/GenBank/DDBJ databases">
        <title>Genomic Encyclopedia of Type Strains, Phase IV (KMG-IV): sequencing the most valuable type-strain genomes for metagenomic binning, comparative biology and taxonomic classification.</title>
        <authorList>
            <person name="Goeker M."/>
        </authorList>
    </citation>
    <scope>NUCLEOTIDE SEQUENCE [LARGE SCALE GENOMIC DNA]</scope>
    <source>
        <strain evidence="2 3">DSM 27865</strain>
    </source>
</reference>
<dbReference type="InterPro" id="IPR029032">
    <property type="entry name" value="AhpD-like"/>
</dbReference>
<dbReference type="PANTHER" id="PTHR34846">
    <property type="entry name" value="4-CARBOXYMUCONOLACTONE DECARBOXYLASE FAMILY PROTEIN (AFU_ORTHOLOGUE AFUA_6G11590)"/>
    <property type="match status" value="1"/>
</dbReference>
<dbReference type="RefSeq" id="WP_354197788.1">
    <property type="nucleotide sequence ID" value="NZ_JBEPML010000016.1"/>
</dbReference>
<gene>
    <name evidence="2" type="ORF">ABID37_003931</name>
</gene>
<sequence length="145" mass="15911">MEKAPAAYAGLVSLVKAIHESGLEPELIELVEIRASQINGCAFCLQYHLSLARKVPVSQQKLDLLAVWREAGIFTARESAALAWTEALTNIGSAHPSDETWLALKDKFTEQEIILLTVAVGTINQWNRIAGGLRFSPMIGPETKR</sequence>
<name>A0ABV2N3P7_9HYPH</name>
<dbReference type="SUPFAM" id="SSF69118">
    <property type="entry name" value="AhpD-like"/>
    <property type="match status" value="1"/>
</dbReference>
<evidence type="ECO:0000259" key="1">
    <source>
        <dbReference type="Pfam" id="PF02627"/>
    </source>
</evidence>
<keyword evidence="3" id="KW-1185">Reference proteome</keyword>
<evidence type="ECO:0000313" key="2">
    <source>
        <dbReference type="EMBL" id="MET3793693.1"/>
    </source>
</evidence>
<dbReference type="InterPro" id="IPR003779">
    <property type="entry name" value="CMD-like"/>
</dbReference>
<dbReference type="Proteomes" id="UP001549076">
    <property type="component" value="Unassembled WGS sequence"/>
</dbReference>
<organism evidence="2 3">
    <name type="scientific">Aquamicrobium terrae</name>
    <dbReference type="NCBI Taxonomy" id="1324945"/>
    <lineage>
        <taxon>Bacteria</taxon>
        <taxon>Pseudomonadati</taxon>
        <taxon>Pseudomonadota</taxon>
        <taxon>Alphaproteobacteria</taxon>
        <taxon>Hyphomicrobiales</taxon>
        <taxon>Phyllobacteriaceae</taxon>
        <taxon>Aquamicrobium</taxon>
    </lineage>
</organism>
<dbReference type="InterPro" id="IPR004675">
    <property type="entry name" value="AhpD_core"/>
</dbReference>
<accession>A0ABV2N3P7</accession>
<dbReference type="Gene3D" id="1.20.1290.10">
    <property type="entry name" value="AhpD-like"/>
    <property type="match status" value="1"/>
</dbReference>
<protein>
    <submittedName>
        <fullName evidence="2">AhpD family alkylhydroperoxidase</fullName>
    </submittedName>
</protein>
<dbReference type="Pfam" id="PF02627">
    <property type="entry name" value="CMD"/>
    <property type="match status" value="1"/>
</dbReference>
<dbReference type="PANTHER" id="PTHR34846:SF10">
    <property type="entry name" value="CYTOPLASMIC PROTEIN"/>
    <property type="match status" value="1"/>
</dbReference>
<dbReference type="EMBL" id="JBEPML010000016">
    <property type="protein sequence ID" value="MET3793693.1"/>
    <property type="molecule type" value="Genomic_DNA"/>
</dbReference>